<reference evidence="2 3" key="1">
    <citation type="submission" date="2021-10" db="EMBL/GenBank/DDBJ databases">
        <title>Streptomyces sp. strain SMC 277, a novel streptomycete isolated from soil.</title>
        <authorList>
            <person name="Chanama M."/>
        </authorList>
    </citation>
    <scope>NUCLEOTIDE SEQUENCE [LARGE SCALE GENOMIC DNA]</scope>
    <source>
        <strain evidence="2 3">SMC 277</strain>
    </source>
</reference>
<organism evidence="2 3">
    <name type="scientific">Streptomyces antimicrobicus</name>
    <dbReference type="NCBI Taxonomy" id="2883108"/>
    <lineage>
        <taxon>Bacteria</taxon>
        <taxon>Bacillati</taxon>
        <taxon>Actinomycetota</taxon>
        <taxon>Actinomycetes</taxon>
        <taxon>Kitasatosporales</taxon>
        <taxon>Streptomycetaceae</taxon>
        <taxon>Streptomyces</taxon>
    </lineage>
</organism>
<comment type="caution">
    <text evidence="2">The sequence shown here is derived from an EMBL/GenBank/DDBJ whole genome shotgun (WGS) entry which is preliminary data.</text>
</comment>
<feature type="compositionally biased region" description="Polar residues" evidence="1">
    <location>
        <begin position="33"/>
        <end position="49"/>
    </location>
</feature>
<proteinExistence type="predicted"/>
<dbReference type="SUPFAM" id="SSF54211">
    <property type="entry name" value="Ribosomal protein S5 domain 2-like"/>
    <property type="match status" value="1"/>
</dbReference>
<name>A0ABS8BCN6_9ACTN</name>
<keyword evidence="3" id="KW-1185">Reference proteome</keyword>
<dbReference type="Proteomes" id="UP001199054">
    <property type="component" value="Unassembled WGS sequence"/>
</dbReference>
<gene>
    <name evidence="2" type="ORF">LG632_23880</name>
</gene>
<accession>A0ABS8BCN6</accession>
<dbReference type="InterPro" id="IPR014721">
    <property type="entry name" value="Ribsml_uS5_D2-typ_fold_subgr"/>
</dbReference>
<feature type="compositionally biased region" description="Low complexity" evidence="1">
    <location>
        <begin position="50"/>
        <end position="70"/>
    </location>
</feature>
<evidence type="ECO:0000313" key="3">
    <source>
        <dbReference type="Proteomes" id="UP001199054"/>
    </source>
</evidence>
<dbReference type="EMBL" id="JAJAUY010000123">
    <property type="protein sequence ID" value="MCB5182405.1"/>
    <property type="molecule type" value="Genomic_DNA"/>
</dbReference>
<dbReference type="InterPro" id="IPR020568">
    <property type="entry name" value="Ribosomal_Su5_D2-typ_SF"/>
</dbReference>
<evidence type="ECO:0000256" key="1">
    <source>
        <dbReference type="SAM" id="MobiDB-lite"/>
    </source>
</evidence>
<feature type="region of interest" description="Disordered" evidence="1">
    <location>
        <begin position="1"/>
        <end position="70"/>
    </location>
</feature>
<evidence type="ECO:0000313" key="2">
    <source>
        <dbReference type="EMBL" id="MCB5182405.1"/>
    </source>
</evidence>
<dbReference type="RefSeq" id="WP_226729483.1">
    <property type="nucleotide sequence ID" value="NZ_JAJAUY010000123.1"/>
</dbReference>
<sequence>MTPTGPGPATDPVRATGAVPTAGPGRAPDTDRTTGTGPATGTSRTTHTVPATGTRPGPATGTPAAPAGAAPPVLDPGLLARRATADPLFRLAAYALEAAHGVRPGGVWSAPYAFHLGSPGLVAAAGWPVAAAAAPRTDGLVRLSSLSHPAHSCDLPLTLSGPPPDTPGWAVRPYAVLRALARAGYGRGGCDLHVQGSLTEAAGLATAEPAECALALAVTGVHAEVPPPREELARLLARALPDGDDALRRAVLFARPGQALLLRGSTATAGGQPPRHVAFDPAASGSRLVLVAVRGEPAAVPDDVARAMTCARRAGALSAWPPGDRPGRSVLVLLPRDRSAAVRTAVVEDFRARDRPVPRFLNIAVAGAARREA</sequence>
<protein>
    <submittedName>
        <fullName evidence="2">Galactokinase</fullName>
    </submittedName>
</protein>
<dbReference type="Gene3D" id="3.30.230.10">
    <property type="match status" value="1"/>
</dbReference>